<keyword evidence="3" id="KW-1185">Reference proteome</keyword>
<dbReference type="SUPFAM" id="SSF56112">
    <property type="entry name" value="Protein kinase-like (PK-like)"/>
    <property type="match status" value="1"/>
</dbReference>
<dbReference type="RefSeq" id="WP_339585138.1">
    <property type="nucleotide sequence ID" value="NZ_JBBHJZ010000001.1"/>
</dbReference>
<evidence type="ECO:0000313" key="3">
    <source>
        <dbReference type="Proteomes" id="UP001361239"/>
    </source>
</evidence>
<evidence type="ECO:0000313" key="2">
    <source>
        <dbReference type="EMBL" id="MEJ5975170.1"/>
    </source>
</evidence>
<reference evidence="2 3" key="1">
    <citation type="submission" date="2024-03" db="EMBL/GenBank/DDBJ databases">
        <authorList>
            <person name="Jo J.-H."/>
        </authorList>
    </citation>
    <scope>NUCLEOTIDE SEQUENCE [LARGE SCALE GENOMIC DNA]</scope>
    <source>
        <strain evidence="2 3">PS1R-30</strain>
    </source>
</reference>
<proteinExistence type="predicted"/>
<dbReference type="SMART" id="SM00587">
    <property type="entry name" value="CHK"/>
    <property type="match status" value="1"/>
</dbReference>
<comment type="caution">
    <text evidence="2">The sequence shown here is derived from an EMBL/GenBank/DDBJ whole genome shotgun (WGS) entry which is preliminary data.</text>
</comment>
<dbReference type="EMBL" id="JBBHJZ010000001">
    <property type="protein sequence ID" value="MEJ5975170.1"/>
    <property type="molecule type" value="Genomic_DNA"/>
</dbReference>
<dbReference type="InterPro" id="IPR011009">
    <property type="entry name" value="Kinase-like_dom_sf"/>
</dbReference>
<accession>A0ABU8RQ45</accession>
<dbReference type="InterPro" id="IPR015897">
    <property type="entry name" value="CHK_kinase-like"/>
</dbReference>
<sequence>MSSGPAEPKLRVPDTREEALDPAWLSQALASVGQGAPVTSVEIVEVIKTVATKIRFKATFDGTAGTQDFCLKGLLDADEMTKMGGSTCVLEGDFYLKLAPKLDVQVPEAVAVVTDREAKQSVLLMRDVIAGGGRFCSALEAFTADDAASSLAQIAHLHAGGQALLESTPWVTPRIASLGNMPHMTAEILQGLLDGPRGDNLSPAVRNGTRLIAGMRALGDKDAGRPQFLVHGDAHAGNIFRTAQGSGLIDWQVLQRSGWAVDVAYHLCAVLPVELAETEERNLLNHYLELGRGLGLILPDAEEAWLQYREAVMYGFYMWGITRRVAPDITIQFTDRLGRAVMRHDSFGLLGVA</sequence>
<feature type="domain" description="CHK kinase-like" evidence="1">
    <location>
        <begin position="123"/>
        <end position="296"/>
    </location>
</feature>
<dbReference type="Pfam" id="PF02958">
    <property type="entry name" value="EcKL"/>
    <property type="match status" value="1"/>
</dbReference>
<evidence type="ECO:0000259" key="1">
    <source>
        <dbReference type="SMART" id="SM00587"/>
    </source>
</evidence>
<organism evidence="2 3">
    <name type="scientific">Novosphingobium anseongense</name>
    <dbReference type="NCBI Taxonomy" id="3133436"/>
    <lineage>
        <taxon>Bacteria</taxon>
        <taxon>Pseudomonadati</taxon>
        <taxon>Pseudomonadota</taxon>
        <taxon>Alphaproteobacteria</taxon>
        <taxon>Sphingomonadales</taxon>
        <taxon>Sphingomonadaceae</taxon>
        <taxon>Novosphingobium</taxon>
    </lineage>
</organism>
<protein>
    <submittedName>
        <fullName evidence="2">Phosphotransferase</fullName>
    </submittedName>
</protein>
<name>A0ABU8RQ45_9SPHN</name>
<gene>
    <name evidence="2" type="ORF">WG901_00855</name>
</gene>
<dbReference type="Gene3D" id="3.90.1200.10">
    <property type="match status" value="1"/>
</dbReference>
<dbReference type="Proteomes" id="UP001361239">
    <property type="component" value="Unassembled WGS sequence"/>
</dbReference>
<dbReference type="InterPro" id="IPR004119">
    <property type="entry name" value="EcKL"/>
</dbReference>